<dbReference type="EMBL" id="CAKMUD010000079">
    <property type="protein sequence ID" value="CAH1592965.1"/>
    <property type="molecule type" value="Genomic_DNA"/>
</dbReference>
<comment type="caution">
    <text evidence="1">The sequence shown here is derived from an EMBL/GenBank/DDBJ whole genome shotgun (WGS) entry which is preliminary data.</text>
</comment>
<protein>
    <submittedName>
        <fullName evidence="1">Uncharacterized protein</fullName>
    </submittedName>
</protein>
<organism evidence="1 2">
    <name type="scientific">Vibrio jasicida</name>
    <dbReference type="NCBI Taxonomy" id="766224"/>
    <lineage>
        <taxon>Bacteria</taxon>
        <taxon>Pseudomonadati</taxon>
        <taxon>Pseudomonadota</taxon>
        <taxon>Gammaproteobacteria</taxon>
        <taxon>Vibrionales</taxon>
        <taxon>Vibrionaceae</taxon>
        <taxon>Vibrio</taxon>
    </lineage>
</organism>
<evidence type="ECO:0000313" key="2">
    <source>
        <dbReference type="Proteomes" id="UP001295462"/>
    </source>
</evidence>
<dbReference type="Proteomes" id="UP001295462">
    <property type="component" value="Unassembled WGS sequence"/>
</dbReference>
<accession>A0AAU9QMP8</accession>
<sequence>MTSILISESHNAKPIFIIPLLFIRGRDNRSKSELNHPIFKMVKKLTPYQIKH</sequence>
<name>A0AAU9QMP8_9VIBR</name>
<proteinExistence type="predicted"/>
<evidence type="ECO:0000313" key="1">
    <source>
        <dbReference type="EMBL" id="CAH1592965.1"/>
    </source>
</evidence>
<gene>
    <name evidence="1" type="ORF">THF1A12_260018</name>
</gene>
<dbReference type="AlphaFoldDB" id="A0AAU9QMP8"/>
<reference evidence="1" key="1">
    <citation type="submission" date="2022-01" db="EMBL/GenBank/DDBJ databases">
        <authorList>
            <person name="Lagorce A."/>
        </authorList>
    </citation>
    <scope>NUCLEOTIDE SEQUENCE</scope>
    <source>
        <strain evidence="1">Th15_F1_A12</strain>
    </source>
</reference>